<dbReference type="CDD" id="cd04301">
    <property type="entry name" value="NAT_SF"/>
    <property type="match status" value="1"/>
</dbReference>
<gene>
    <name evidence="2" type="ORF">ACFQ5P_02310</name>
</gene>
<evidence type="ECO:0000259" key="1">
    <source>
        <dbReference type="PROSITE" id="PS51186"/>
    </source>
</evidence>
<organism evidence="2 3">
    <name type="scientific">Paracoccus nototheniae</name>
    <dbReference type="NCBI Taxonomy" id="2489002"/>
    <lineage>
        <taxon>Bacteria</taxon>
        <taxon>Pseudomonadati</taxon>
        <taxon>Pseudomonadota</taxon>
        <taxon>Alphaproteobacteria</taxon>
        <taxon>Rhodobacterales</taxon>
        <taxon>Paracoccaceae</taxon>
        <taxon>Paracoccus</taxon>
    </lineage>
</organism>
<evidence type="ECO:0000313" key="2">
    <source>
        <dbReference type="EMBL" id="MFD1480122.1"/>
    </source>
</evidence>
<dbReference type="SUPFAM" id="SSF55729">
    <property type="entry name" value="Acyl-CoA N-acyltransferases (Nat)"/>
    <property type="match status" value="1"/>
</dbReference>
<dbReference type="Gene3D" id="3.40.630.30">
    <property type="match status" value="1"/>
</dbReference>
<sequence>MTVTTRVLTGDDLAAALEDVARLRIAVFHDWPYLYDGNHDYERDYLRAYQSPGAVVVAALDGDRIVGAATGAPMSDHAADFGAAFADRPEALSDIFYCAESVLMRQYRGQGVGHAFFDAREAHARGLGARYSAFCSVIRPADHPMRPADYRPLDEFWRKRGYAPLPSVTATFSWKDLGDASETDKSLQFRMKTL</sequence>
<protein>
    <submittedName>
        <fullName evidence="2">GNAT family N-acetyltransferase</fullName>
        <ecNumber evidence="2">2.3.-.-</ecNumber>
    </submittedName>
</protein>
<keyword evidence="3" id="KW-1185">Reference proteome</keyword>
<dbReference type="InterPro" id="IPR016181">
    <property type="entry name" value="Acyl_CoA_acyltransferase"/>
</dbReference>
<dbReference type="Proteomes" id="UP001597302">
    <property type="component" value="Unassembled WGS sequence"/>
</dbReference>
<keyword evidence="2" id="KW-0012">Acyltransferase</keyword>
<comment type="caution">
    <text evidence="2">The sequence shown here is derived from an EMBL/GenBank/DDBJ whole genome shotgun (WGS) entry which is preliminary data.</text>
</comment>
<name>A0ABW4DQW8_9RHOB</name>
<proteinExistence type="predicted"/>
<reference evidence="3" key="1">
    <citation type="journal article" date="2019" name="Int. J. Syst. Evol. Microbiol.">
        <title>The Global Catalogue of Microorganisms (GCM) 10K type strain sequencing project: providing services to taxonomists for standard genome sequencing and annotation.</title>
        <authorList>
            <consortium name="The Broad Institute Genomics Platform"/>
            <consortium name="The Broad Institute Genome Sequencing Center for Infectious Disease"/>
            <person name="Wu L."/>
            <person name="Ma J."/>
        </authorList>
    </citation>
    <scope>NUCLEOTIDE SEQUENCE [LARGE SCALE GENOMIC DNA]</scope>
    <source>
        <strain evidence="3">CCM 8875</strain>
    </source>
</reference>
<dbReference type="EC" id="2.3.-.-" evidence="2"/>
<dbReference type="EMBL" id="JBHTOQ010000003">
    <property type="protein sequence ID" value="MFD1480122.1"/>
    <property type="molecule type" value="Genomic_DNA"/>
</dbReference>
<dbReference type="GO" id="GO:0016746">
    <property type="term" value="F:acyltransferase activity"/>
    <property type="evidence" value="ECO:0007669"/>
    <property type="project" value="UniProtKB-KW"/>
</dbReference>
<keyword evidence="2" id="KW-0808">Transferase</keyword>
<feature type="domain" description="N-acetyltransferase" evidence="1">
    <location>
        <begin position="3"/>
        <end position="178"/>
    </location>
</feature>
<dbReference type="InterPro" id="IPR000182">
    <property type="entry name" value="GNAT_dom"/>
</dbReference>
<evidence type="ECO:0000313" key="3">
    <source>
        <dbReference type="Proteomes" id="UP001597302"/>
    </source>
</evidence>
<dbReference type="RefSeq" id="WP_131574683.1">
    <property type="nucleotide sequence ID" value="NZ_CBCSAJ010000029.1"/>
</dbReference>
<dbReference type="Pfam" id="PF00583">
    <property type="entry name" value="Acetyltransf_1"/>
    <property type="match status" value="1"/>
</dbReference>
<dbReference type="PROSITE" id="PS51186">
    <property type="entry name" value="GNAT"/>
    <property type="match status" value="1"/>
</dbReference>
<accession>A0ABW4DQW8</accession>